<evidence type="ECO:0000256" key="5">
    <source>
        <dbReference type="ARBA" id="ARBA00022967"/>
    </source>
</evidence>
<accession>A0A9E8YXG7</accession>
<organism evidence="12">
    <name type="scientific">Janus sp</name>
    <dbReference type="NCBI Taxonomy" id="3003420"/>
    <lineage>
        <taxon>Eukaryota</taxon>
        <taxon>Metazoa</taxon>
        <taxon>Ecdysozoa</taxon>
        <taxon>Arthropoda</taxon>
        <taxon>Hexapoda</taxon>
        <taxon>Insecta</taxon>
        <taxon>Pterygota</taxon>
        <taxon>Neoptera</taxon>
        <taxon>Endopterygota</taxon>
        <taxon>Hymenoptera</taxon>
        <taxon>Cephoidea</taxon>
        <taxon>Cephidae</taxon>
        <taxon>Janus</taxon>
    </lineage>
</organism>
<geneLocation type="mitochondrion" evidence="12"/>
<evidence type="ECO:0000256" key="9">
    <source>
        <dbReference type="ARBA" id="ARBA00031586"/>
    </source>
</evidence>
<evidence type="ECO:0000256" key="4">
    <source>
        <dbReference type="ARBA" id="ARBA00022692"/>
    </source>
</evidence>
<protein>
    <recommendedName>
        <fullName evidence="3">NADH-ubiquinone oxidoreductase chain 4L</fullName>
    </recommendedName>
    <alternativeName>
        <fullName evidence="9">NADH dehydrogenase subunit 4L</fullName>
    </alternativeName>
</protein>
<dbReference type="GO" id="GO:0016020">
    <property type="term" value="C:membrane"/>
    <property type="evidence" value="ECO:0007669"/>
    <property type="project" value="UniProtKB-SubCell"/>
</dbReference>
<dbReference type="EMBL" id="OL757402">
    <property type="protein sequence ID" value="WAK83100.1"/>
    <property type="molecule type" value="Genomic_DNA"/>
</dbReference>
<dbReference type="Pfam" id="PF00420">
    <property type="entry name" value="Oxidored_q2"/>
    <property type="match status" value="1"/>
</dbReference>
<reference evidence="12" key="1">
    <citation type="submission" date="2021-12" db="EMBL/GenBank/DDBJ databases">
        <authorList>
            <person name="Niu G."/>
            <person name="Wei M."/>
        </authorList>
    </citation>
    <scope>NUCLEOTIDE SEQUENCE</scope>
</reference>
<dbReference type="AlphaFoldDB" id="A0A9E8YXG7"/>
<feature type="transmembrane region" description="Helical" evidence="11">
    <location>
        <begin position="30"/>
        <end position="48"/>
    </location>
</feature>
<gene>
    <name evidence="12" type="primary">ND4L</name>
</gene>
<evidence type="ECO:0000256" key="7">
    <source>
        <dbReference type="ARBA" id="ARBA00023027"/>
    </source>
</evidence>
<sequence length="97" mass="11852">MLMFFWIYFLVLLFMSLMMFIKFKKHVLMILLSLEFFVVIMFYGWYIYFNLMNLNQFLSLYYLVFSVCESVLGLTIMIIIVRSEGADYLQSFNLLKW</sequence>
<keyword evidence="12" id="KW-0496">Mitochondrion</keyword>
<name>A0A9E8YXG7_9HYME</name>
<keyword evidence="5" id="KW-1278">Translocase</keyword>
<evidence type="ECO:0000313" key="12">
    <source>
        <dbReference type="EMBL" id="WAK83100.1"/>
    </source>
</evidence>
<keyword evidence="8 11" id="KW-0472">Membrane</keyword>
<comment type="similarity">
    <text evidence="2">Belongs to the complex I subunit 4L family.</text>
</comment>
<keyword evidence="6 11" id="KW-1133">Transmembrane helix</keyword>
<evidence type="ECO:0000256" key="2">
    <source>
        <dbReference type="ARBA" id="ARBA00010519"/>
    </source>
</evidence>
<keyword evidence="7" id="KW-0520">NAD</keyword>
<evidence type="ECO:0000256" key="8">
    <source>
        <dbReference type="ARBA" id="ARBA00023136"/>
    </source>
</evidence>
<feature type="transmembrane region" description="Helical" evidence="11">
    <location>
        <begin position="6"/>
        <end position="23"/>
    </location>
</feature>
<feature type="transmembrane region" description="Helical" evidence="11">
    <location>
        <begin position="60"/>
        <end position="81"/>
    </location>
</feature>
<comment type="subcellular location">
    <subcellularLocation>
        <location evidence="1">Membrane</location>
        <topology evidence="1">Multi-pass membrane protein</topology>
    </subcellularLocation>
</comment>
<dbReference type="Gene3D" id="1.10.287.3510">
    <property type="match status" value="1"/>
</dbReference>
<evidence type="ECO:0000256" key="10">
    <source>
        <dbReference type="ARBA" id="ARBA00049551"/>
    </source>
</evidence>
<evidence type="ECO:0000256" key="6">
    <source>
        <dbReference type="ARBA" id="ARBA00022989"/>
    </source>
</evidence>
<evidence type="ECO:0000256" key="3">
    <source>
        <dbReference type="ARBA" id="ARBA00016612"/>
    </source>
</evidence>
<evidence type="ECO:0000256" key="11">
    <source>
        <dbReference type="SAM" id="Phobius"/>
    </source>
</evidence>
<dbReference type="InterPro" id="IPR039428">
    <property type="entry name" value="NUOK/Mnh_C1-like"/>
</dbReference>
<keyword evidence="4 11" id="KW-0812">Transmembrane</keyword>
<dbReference type="GO" id="GO:0008137">
    <property type="term" value="F:NADH dehydrogenase (ubiquinone) activity"/>
    <property type="evidence" value="ECO:0007669"/>
    <property type="project" value="UniProtKB-EC"/>
</dbReference>
<comment type="catalytic activity">
    <reaction evidence="10">
        <text>a ubiquinone + NADH + 5 H(+)(in) = a ubiquinol + NAD(+) + 4 H(+)(out)</text>
        <dbReference type="Rhea" id="RHEA:29091"/>
        <dbReference type="Rhea" id="RHEA-COMP:9565"/>
        <dbReference type="Rhea" id="RHEA-COMP:9566"/>
        <dbReference type="ChEBI" id="CHEBI:15378"/>
        <dbReference type="ChEBI" id="CHEBI:16389"/>
        <dbReference type="ChEBI" id="CHEBI:17976"/>
        <dbReference type="ChEBI" id="CHEBI:57540"/>
        <dbReference type="ChEBI" id="CHEBI:57945"/>
        <dbReference type="EC" id="7.1.1.2"/>
    </reaction>
</comment>
<evidence type="ECO:0000256" key="1">
    <source>
        <dbReference type="ARBA" id="ARBA00004141"/>
    </source>
</evidence>
<proteinExistence type="inferred from homology"/>